<dbReference type="EMBL" id="CP078073">
    <property type="protein sequence ID" value="QXL86735.1"/>
    <property type="molecule type" value="Genomic_DNA"/>
</dbReference>
<accession>A0A975YEW6</accession>
<evidence type="ECO:0000313" key="2">
    <source>
        <dbReference type="EMBL" id="MBY4894049.1"/>
    </source>
</evidence>
<organism evidence="3">
    <name type="scientific">Gymnodinialimonas phycosphaerae</name>
    <dbReference type="NCBI Taxonomy" id="2841589"/>
    <lineage>
        <taxon>Bacteria</taxon>
        <taxon>Pseudomonadati</taxon>
        <taxon>Pseudomonadota</taxon>
        <taxon>Alphaproteobacteria</taxon>
        <taxon>Rhodobacterales</taxon>
        <taxon>Paracoccaceae</taxon>
        <taxon>Gymnodinialimonas</taxon>
    </lineage>
</organism>
<dbReference type="EMBL" id="JAIMBW010000001">
    <property type="protein sequence ID" value="MBY4894049.1"/>
    <property type="molecule type" value="Genomic_DNA"/>
</dbReference>
<protein>
    <submittedName>
        <fullName evidence="3">Uncharacterized protein</fullName>
    </submittedName>
</protein>
<dbReference type="Proteomes" id="UP000693972">
    <property type="component" value="Unassembled WGS sequence"/>
</dbReference>
<evidence type="ECO:0000313" key="4">
    <source>
        <dbReference type="Proteomes" id="UP000693972"/>
    </source>
</evidence>
<feature type="compositionally biased region" description="Basic and acidic residues" evidence="1">
    <location>
        <begin position="74"/>
        <end position="86"/>
    </location>
</feature>
<evidence type="ECO:0000313" key="3">
    <source>
        <dbReference type="EMBL" id="QXL86735.1"/>
    </source>
</evidence>
<dbReference type="AlphaFoldDB" id="A0A975YEW6"/>
<keyword evidence="4" id="KW-1185">Reference proteome</keyword>
<feature type="region of interest" description="Disordered" evidence="1">
    <location>
        <begin position="51"/>
        <end position="98"/>
    </location>
</feature>
<evidence type="ECO:0000256" key="1">
    <source>
        <dbReference type="SAM" id="MobiDB-lite"/>
    </source>
</evidence>
<reference evidence="3 4" key="1">
    <citation type="submission" date="2021-07" db="EMBL/GenBank/DDBJ databases">
        <title>Karlodiniumbacter phycospheric gen. nov., sp. nov., a phycosphere bacterium isolated from karlodinium veneficum.</title>
        <authorList>
            <person name="Peng Y."/>
            <person name="Jiang L."/>
            <person name="Lee J."/>
        </authorList>
    </citation>
    <scope>NUCLEOTIDE SEQUENCE</scope>
    <source>
        <strain evidence="3 4">N5</strain>
    </source>
</reference>
<name>A0A975YEW6_9RHOB</name>
<proteinExistence type="predicted"/>
<sequence>MSRAEKLSILSAMLGPDAIARLRDGQNEAPAEFSNAPVEVDAERAAWQRNRLLERLRQQGRATPPKPAQAASAPEKEGVPPREGARGQRQWGPENAHLDARLASISDFSTLGQEHPAIIARLVKALPREERVEALKSLPGPMARSIVRRLR</sequence>
<dbReference type="RefSeq" id="WP_257893672.1">
    <property type="nucleotide sequence ID" value="NZ_JAIMBW010000001.1"/>
</dbReference>
<gene>
    <name evidence="2" type="ORF">KUL25_14920</name>
    <name evidence="3" type="ORF">KUL25_14925</name>
</gene>